<evidence type="ECO:0000313" key="7">
    <source>
        <dbReference type="Proteomes" id="UP000516160"/>
    </source>
</evidence>
<dbReference type="GO" id="GO:0016887">
    <property type="term" value="F:ATP hydrolysis activity"/>
    <property type="evidence" value="ECO:0007669"/>
    <property type="project" value="InterPro"/>
</dbReference>
<gene>
    <name evidence="6" type="ORF">HYG86_07765</name>
</gene>
<keyword evidence="7" id="KW-1185">Reference proteome</keyword>
<accession>A0A7G9W7M8</accession>
<dbReference type="Proteomes" id="UP000516160">
    <property type="component" value="Chromosome"/>
</dbReference>
<keyword evidence="4 6" id="KW-0067">ATP-binding</keyword>
<dbReference type="Pfam" id="PF00005">
    <property type="entry name" value="ABC_tran"/>
    <property type="match status" value="1"/>
</dbReference>
<evidence type="ECO:0000259" key="5">
    <source>
        <dbReference type="PROSITE" id="PS50893"/>
    </source>
</evidence>
<keyword evidence="2" id="KW-0813">Transport</keyword>
<sequence length="215" mass="24155">MISLEGVRKVYNRETHISIRDFVFEDGTSYCILGPSGSGKSTLLNIIAGITKPTEGEVCVGENRVSSLLEKELDRFRFEYIGYIPQDLKLLDEFTVVDNLSMVELGGEITKKPEEALKWVGLGHKLRAKIKRLSGGEKQRVAIARVLLKSPKVMLCDEPTGSLNTAKGIEIMELLVKIHKEENNILIVVTHDDRMCKYFDKVIKFEDMLGGIRDA</sequence>
<evidence type="ECO:0000256" key="2">
    <source>
        <dbReference type="ARBA" id="ARBA00022448"/>
    </source>
</evidence>
<dbReference type="Gene3D" id="3.40.50.300">
    <property type="entry name" value="P-loop containing nucleotide triphosphate hydrolases"/>
    <property type="match status" value="1"/>
</dbReference>
<dbReference type="InterPro" id="IPR017911">
    <property type="entry name" value="MacB-like_ATP-bd"/>
</dbReference>
<evidence type="ECO:0000256" key="1">
    <source>
        <dbReference type="ARBA" id="ARBA00005417"/>
    </source>
</evidence>
<comment type="similarity">
    <text evidence="1">Belongs to the ABC transporter superfamily.</text>
</comment>
<dbReference type="PROSITE" id="PS50893">
    <property type="entry name" value="ABC_TRANSPORTER_2"/>
    <property type="match status" value="1"/>
</dbReference>
<dbReference type="CDD" id="cd03255">
    <property type="entry name" value="ABC_MJ0796_LolCDE_FtsE"/>
    <property type="match status" value="1"/>
</dbReference>
<dbReference type="GO" id="GO:0005524">
    <property type="term" value="F:ATP binding"/>
    <property type="evidence" value="ECO:0007669"/>
    <property type="project" value="UniProtKB-KW"/>
</dbReference>
<organism evidence="6 7">
    <name type="scientific">Alkalicella caledoniensis</name>
    <dbReference type="NCBI Taxonomy" id="2731377"/>
    <lineage>
        <taxon>Bacteria</taxon>
        <taxon>Bacillati</taxon>
        <taxon>Bacillota</taxon>
        <taxon>Clostridia</taxon>
        <taxon>Eubacteriales</taxon>
        <taxon>Proteinivoracaceae</taxon>
        <taxon>Alkalicella</taxon>
    </lineage>
</organism>
<protein>
    <submittedName>
        <fullName evidence="6">ABC transporter ATP-binding protein</fullName>
    </submittedName>
</protein>
<dbReference type="InterPro" id="IPR017871">
    <property type="entry name" value="ABC_transporter-like_CS"/>
</dbReference>
<dbReference type="SUPFAM" id="SSF52540">
    <property type="entry name" value="P-loop containing nucleoside triphosphate hydrolases"/>
    <property type="match status" value="1"/>
</dbReference>
<keyword evidence="3" id="KW-0547">Nucleotide-binding</keyword>
<evidence type="ECO:0000256" key="4">
    <source>
        <dbReference type="ARBA" id="ARBA00022840"/>
    </source>
</evidence>
<dbReference type="PANTHER" id="PTHR42798:SF4">
    <property type="entry name" value="ABC TRANSPORTER DOMAIN-CONTAINING PROTEIN"/>
    <property type="match status" value="1"/>
</dbReference>
<dbReference type="InterPro" id="IPR003439">
    <property type="entry name" value="ABC_transporter-like_ATP-bd"/>
</dbReference>
<dbReference type="SMART" id="SM00382">
    <property type="entry name" value="AAA"/>
    <property type="match status" value="1"/>
</dbReference>
<dbReference type="PROSITE" id="PS00211">
    <property type="entry name" value="ABC_TRANSPORTER_1"/>
    <property type="match status" value="1"/>
</dbReference>
<evidence type="ECO:0000313" key="6">
    <source>
        <dbReference type="EMBL" id="QNO14690.1"/>
    </source>
</evidence>
<dbReference type="InterPro" id="IPR027417">
    <property type="entry name" value="P-loop_NTPase"/>
</dbReference>
<proteinExistence type="inferred from homology"/>
<dbReference type="AlphaFoldDB" id="A0A7G9W7M8"/>
<dbReference type="PANTHER" id="PTHR42798">
    <property type="entry name" value="LIPOPROTEIN-RELEASING SYSTEM ATP-BINDING PROTEIN LOLD"/>
    <property type="match status" value="1"/>
</dbReference>
<evidence type="ECO:0000256" key="3">
    <source>
        <dbReference type="ARBA" id="ARBA00022741"/>
    </source>
</evidence>
<dbReference type="KEGG" id="acae:HYG86_07765"/>
<dbReference type="RefSeq" id="WP_213168593.1">
    <property type="nucleotide sequence ID" value="NZ_CP058559.1"/>
</dbReference>
<reference evidence="6 7" key="1">
    <citation type="submission" date="2020-07" db="EMBL/GenBank/DDBJ databases">
        <title>Alkalicella. sp. LB2 genome.</title>
        <authorList>
            <person name="Postec A."/>
            <person name="Quemeneur M."/>
        </authorList>
    </citation>
    <scope>NUCLEOTIDE SEQUENCE [LARGE SCALE GENOMIC DNA]</scope>
    <source>
        <strain evidence="6 7">LB2</strain>
    </source>
</reference>
<dbReference type="InterPro" id="IPR003593">
    <property type="entry name" value="AAA+_ATPase"/>
</dbReference>
<feature type="domain" description="ABC transporter" evidence="5">
    <location>
        <begin position="2"/>
        <end position="212"/>
    </location>
</feature>
<name>A0A7G9W7M8_ALKCA</name>
<dbReference type="EMBL" id="CP058559">
    <property type="protein sequence ID" value="QNO14690.1"/>
    <property type="molecule type" value="Genomic_DNA"/>
</dbReference>